<accession>A0A0E3GQK5</accession>
<dbReference type="AlphaFoldDB" id="A0A0E3GQK5"/>
<protein>
    <submittedName>
        <fullName evidence="1">Selenium-dependent molybdenum hydroxylase system protein, YqeB family</fullName>
    </submittedName>
</protein>
<dbReference type="HOGENOM" id="CLU_082089_1_0_9"/>
<keyword evidence="2" id="KW-1185">Reference proteome</keyword>
<dbReference type="STRING" id="1548.CSCA_1606"/>
<dbReference type="InterPro" id="IPR017695">
    <property type="entry name" value="Se-dep_Mo_hydrolase_YqeB"/>
</dbReference>
<organism evidence="1 2">
    <name type="scientific">Clostridium scatologenes</name>
    <dbReference type="NCBI Taxonomy" id="1548"/>
    <lineage>
        <taxon>Bacteria</taxon>
        <taxon>Bacillati</taxon>
        <taxon>Bacillota</taxon>
        <taxon>Clostridia</taxon>
        <taxon>Eubacteriales</taxon>
        <taxon>Clostridiaceae</taxon>
        <taxon>Clostridium</taxon>
    </lineage>
</organism>
<name>A0A0E3GQK5_CLOSL</name>
<gene>
    <name evidence="1" type="ORF">CSCA_1606</name>
</gene>
<reference evidence="1 2" key="1">
    <citation type="journal article" date="2015" name="J. Biotechnol.">
        <title>Complete genome sequence of a malodorant-producing acetogen, Clostridium scatologenes ATCC 25775(T).</title>
        <authorList>
            <person name="Zhu Z."/>
            <person name="Guo T."/>
            <person name="Zheng H."/>
            <person name="Song T."/>
            <person name="Ouyang P."/>
            <person name="Xie J."/>
        </authorList>
    </citation>
    <scope>NUCLEOTIDE SEQUENCE [LARGE SCALE GENOMIC DNA]</scope>
    <source>
        <strain evidence="1 2">ATCC 25775</strain>
    </source>
</reference>
<dbReference type="Proteomes" id="UP000033115">
    <property type="component" value="Chromosome"/>
</dbReference>
<evidence type="ECO:0000313" key="2">
    <source>
        <dbReference type="Proteomes" id="UP000033115"/>
    </source>
</evidence>
<dbReference type="Gene3D" id="3.40.630.10">
    <property type="entry name" value="Zn peptidases"/>
    <property type="match status" value="1"/>
</dbReference>
<dbReference type="RefSeq" id="WP_029159313.1">
    <property type="nucleotide sequence ID" value="NZ_CP009933.1"/>
</dbReference>
<dbReference type="NCBIfam" id="TIGR03309">
    <property type="entry name" value="matur_yqeB"/>
    <property type="match status" value="1"/>
</dbReference>
<dbReference type="KEGG" id="csq:CSCA_1606"/>
<sequence length="277" mass="29956">MIEDIVIIRGGGDIASGIVQKLYRSGFKVLIAEVEKPTSIRRKVCFSEAIFDGYAIVEGIKSVLVKNIYEIKKAWSEGIVPVIIDPEGKYIDIIEPQIVIDSIIAKKNLGTSMNMAPMTIAVGPGFEAGKDVDIVVETMRGHNLGRLIFSGMAMNNTGVPGKIAGYAKERVIHSPAGGIIENVKEIADIVKAGEVIAYVNGIEVKATIDGVLRGIIRNGSKISKGLKIADIDPRIEEKQNCYTISDKARSIGGAVLEAVLYLKATKTKIFREMTKVV</sequence>
<evidence type="ECO:0000313" key="1">
    <source>
        <dbReference type="EMBL" id="AKA68731.1"/>
    </source>
</evidence>
<dbReference type="EMBL" id="CP009933">
    <property type="protein sequence ID" value="AKA68731.1"/>
    <property type="molecule type" value="Genomic_DNA"/>
</dbReference>
<proteinExistence type="predicted"/>